<feature type="compositionally biased region" description="Low complexity" evidence="1">
    <location>
        <begin position="72"/>
        <end position="81"/>
    </location>
</feature>
<dbReference type="PANTHER" id="PTHR34587:SF2">
    <property type="entry name" value="G-PROTEIN COUPLED RECEPTORS FAMILY 1 PROFILE DOMAIN-CONTAINING PROTEIN"/>
    <property type="match status" value="1"/>
</dbReference>
<evidence type="ECO:0000256" key="2">
    <source>
        <dbReference type="SAM" id="SignalP"/>
    </source>
</evidence>
<feature type="compositionally biased region" description="Low complexity" evidence="1">
    <location>
        <begin position="359"/>
        <end position="448"/>
    </location>
</feature>
<comment type="caution">
    <text evidence="3">The sequence shown here is derived from an EMBL/GenBank/DDBJ whole genome shotgun (WGS) entry which is preliminary data.</text>
</comment>
<sequence length="532" mass="53368">MLVKNTLAALLGLAVAVEAASVHNFRSPAADGLVRRQNKNNQNNRGGQQGKNNQGNQGQQAGNQGNQGGNQGNNNNNNNNAASVTCLAPNAIQTGSQSTGQSGAVAADGQVESKTDPANFINTCAGLTLTNGLQNRDGSCNGIPMGKIPSVDNMVSTVILFPKNNQVLTPNQDFNISLQIQGLTAGSFTNATSTYYSAPQDVGGDGKIIGHTHVTVQDTGKSLDPTTPLDPKQFVFFKGINDAGNGRGLLQAQVKGGLPEGFFRLCTMSSASNHQPVLMPVAQRGTQEDCKYFAVNANPNILNGQGGNNNNGNNGNAGNANAGNAGNANANAGNANAGNSSNANQGQANQGKGNGGNQGKANGQGNQGQANQGKANQGQANQGQAGGQANQGQANQGQANQGKAQGNQGKASGQQAQGQAQQGQGQAQQGQGQAQQGQGQAQQGQGKASAGGAGAAGAALGNIAAPEVKNVGGDRPFVVNGDSFVNKSAAVQRACAVQNNACANAVNSGSAQGFSVTDCNSQEQACRTAGGA</sequence>
<gene>
    <name evidence="3" type="ORF">QBC47DRAFT_145810</name>
</gene>
<feature type="compositionally biased region" description="Low complexity" evidence="1">
    <location>
        <begin position="39"/>
        <end position="64"/>
    </location>
</feature>
<feature type="region of interest" description="Disordered" evidence="1">
    <location>
        <begin position="30"/>
        <end position="82"/>
    </location>
</feature>
<dbReference type="InterPro" id="IPR053216">
    <property type="entry name" value="Appressorial_penetr-assoc"/>
</dbReference>
<organism evidence="3 4">
    <name type="scientific">Echria macrotheca</name>
    <dbReference type="NCBI Taxonomy" id="438768"/>
    <lineage>
        <taxon>Eukaryota</taxon>
        <taxon>Fungi</taxon>
        <taxon>Dikarya</taxon>
        <taxon>Ascomycota</taxon>
        <taxon>Pezizomycotina</taxon>
        <taxon>Sordariomycetes</taxon>
        <taxon>Sordariomycetidae</taxon>
        <taxon>Sordariales</taxon>
        <taxon>Schizotheciaceae</taxon>
        <taxon>Echria</taxon>
    </lineage>
</organism>
<dbReference type="PANTHER" id="PTHR34587">
    <property type="entry name" value="VWFA DOMAIN-CONTAINING PROTEIN"/>
    <property type="match status" value="1"/>
</dbReference>
<dbReference type="EMBL" id="MU839829">
    <property type="protein sequence ID" value="KAK1758593.1"/>
    <property type="molecule type" value="Genomic_DNA"/>
</dbReference>
<feature type="compositionally biased region" description="Low complexity" evidence="1">
    <location>
        <begin position="310"/>
        <end position="323"/>
    </location>
</feature>
<evidence type="ECO:0000256" key="1">
    <source>
        <dbReference type="SAM" id="MobiDB-lite"/>
    </source>
</evidence>
<name>A0AAJ0FCQ4_9PEZI</name>
<protein>
    <recommendedName>
        <fullName evidence="5">Ribosomal protein s17</fullName>
    </recommendedName>
</protein>
<feature type="chain" id="PRO_5042569448" description="Ribosomal protein s17" evidence="2">
    <location>
        <begin position="20"/>
        <end position="532"/>
    </location>
</feature>
<proteinExistence type="predicted"/>
<dbReference type="AlphaFoldDB" id="A0AAJ0FCQ4"/>
<keyword evidence="4" id="KW-1185">Reference proteome</keyword>
<feature type="signal peptide" evidence="2">
    <location>
        <begin position="1"/>
        <end position="19"/>
    </location>
</feature>
<dbReference type="Proteomes" id="UP001239445">
    <property type="component" value="Unassembled WGS sequence"/>
</dbReference>
<feature type="compositionally biased region" description="Low complexity" evidence="1">
    <location>
        <begin position="330"/>
        <end position="351"/>
    </location>
</feature>
<evidence type="ECO:0000313" key="4">
    <source>
        <dbReference type="Proteomes" id="UP001239445"/>
    </source>
</evidence>
<evidence type="ECO:0000313" key="3">
    <source>
        <dbReference type="EMBL" id="KAK1758593.1"/>
    </source>
</evidence>
<feature type="region of interest" description="Disordered" evidence="1">
    <location>
        <begin position="304"/>
        <end position="323"/>
    </location>
</feature>
<feature type="region of interest" description="Disordered" evidence="1">
    <location>
        <begin position="330"/>
        <end position="454"/>
    </location>
</feature>
<keyword evidence="2" id="KW-0732">Signal</keyword>
<accession>A0AAJ0FCQ4</accession>
<reference evidence="3" key="1">
    <citation type="submission" date="2023-06" db="EMBL/GenBank/DDBJ databases">
        <title>Genome-scale phylogeny and comparative genomics of the fungal order Sordariales.</title>
        <authorList>
            <consortium name="Lawrence Berkeley National Laboratory"/>
            <person name="Hensen N."/>
            <person name="Bonometti L."/>
            <person name="Westerberg I."/>
            <person name="Brannstrom I.O."/>
            <person name="Guillou S."/>
            <person name="Cros-Aarteil S."/>
            <person name="Calhoun S."/>
            <person name="Haridas S."/>
            <person name="Kuo A."/>
            <person name="Mondo S."/>
            <person name="Pangilinan J."/>
            <person name="Riley R."/>
            <person name="Labutti K."/>
            <person name="Andreopoulos B."/>
            <person name="Lipzen A."/>
            <person name="Chen C."/>
            <person name="Yanf M."/>
            <person name="Daum C."/>
            <person name="Ng V."/>
            <person name="Clum A."/>
            <person name="Steindorff A."/>
            <person name="Ohm R."/>
            <person name="Martin F."/>
            <person name="Silar P."/>
            <person name="Natvig D."/>
            <person name="Lalanne C."/>
            <person name="Gautier V."/>
            <person name="Ament-Velasquez S.L."/>
            <person name="Kruys A."/>
            <person name="Hutchinson M.I."/>
            <person name="Powell A.J."/>
            <person name="Barry K."/>
            <person name="Miller A.N."/>
            <person name="Grigoriev I.V."/>
            <person name="Debuchy R."/>
            <person name="Gladieux P."/>
            <person name="Thoren M.H."/>
            <person name="Johannesson H."/>
        </authorList>
    </citation>
    <scope>NUCLEOTIDE SEQUENCE</scope>
    <source>
        <strain evidence="3">PSN4</strain>
    </source>
</reference>
<evidence type="ECO:0008006" key="5">
    <source>
        <dbReference type="Google" id="ProtNLM"/>
    </source>
</evidence>